<evidence type="ECO:0000256" key="1">
    <source>
        <dbReference type="SAM" id="MobiDB-lite"/>
    </source>
</evidence>
<feature type="compositionally biased region" description="Low complexity" evidence="1">
    <location>
        <begin position="19"/>
        <end position="35"/>
    </location>
</feature>
<comment type="caution">
    <text evidence="2">The sequence shown here is derived from an EMBL/GenBank/DDBJ whole genome shotgun (WGS) entry which is preliminary data.</text>
</comment>
<evidence type="ECO:0000313" key="3">
    <source>
        <dbReference type="Proteomes" id="UP001154282"/>
    </source>
</evidence>
<keyword evidence="3" id="KW-1185">Reference proteome</keyword>
<dbReference type="Proteomes" id="UP001154282">
    <property type="component" value="Unassembled WGS sequence"/>
</dbReference>
<protein>
    <submittedName>
        <fullName evidence="2">Uncharacterized protein</fullName>
    </submittedName>
</protein>
<evidence type="ECO:0000313" key="2">
    <source>
        <dbReference type="EMBL" id="CAI0544169.1"/>
    </source>
</evidence>
<dbReference type="EMBL" id="CAMGYJ010000009">
    <property type="protein sequence ID" value="CAI0544169.1"/>
    <property type="molecule type" value="Genomic_DNA"/>
</dbReference>
<proteinExistence type="predicted"/>
<gene>
    <name evidence="2" type="ORF">LITE_LOCUS43092</name>
</gene>
<dbReference type="AlphaFoldDB" id="A0AAV0QF33"/>
<name>A0AAV0QF33_9ROSI</name>
<organism evidence="2 3">
    <name type="scientific">Linum tenue</name>
    <dbReference type="NCBI Taxonomy" id="586396"/>
    <lineage>
        <taxon>Eukaryota</taxon>
        <taxon>Viridiplantae</taxon>
        <taxon>Streptophyta</taxon>
        <taxon>Embryophyta</taxon>
        <taxon>Tracheophyta</taxon>
        <taxon>Spermatophyta</taxon>
        <taxon>Magnoliopsida</taxon>
        <taxon>eudicotyledons</taxon>
        <taxon>Gunneridae</taxon>
        <taxon>Pentapetalae</taxon>
        <taxon>rosids</taxon>
        <taxon>fabids</taxon>
        <taxon>Malpighiales</taxon>
        <taxon>Linaceae</taxon>
        <taxon>Linum</taxon>
    </lineage>
</organism>
<accession>A0AAV0QF33</accession>
<feature type="region of interest" description="Disordered" evidence="1">
    <location>
        <begin position="1"/>
        <end position="51"/>
    </location>
</feature>
<sequence length="75" mass="8371">RSSPTGPAYHRGTSRGRSRTAGPRSRSTAGATANLLRRRRRTAAGRSRGTRVLDRSIGHRWSMGGDLVTRKLWIW</sequence>
<feature type="non-terminal residue" evidence="2">
    <location>
        <position position="1"/>
    </location>
</feature>
<reference evidence="2" key="1">
    <citation type="submission" date="2022-08" db="EMBL/GenBank/DDBJ databases">
        <authorList>
            <person name="Gutierrez-Valencia J."/>
        </authorList>
    </citation>
    <scope>NUCLEOTIDE SEQUENCE</scope>
</reference>